<dbReference type="CDD" id="cd03268">
    <property type="entry name" value="ABC_BcrA_bacitracin_resist"/>
    <property type="match status" value="1"/>
</dbReference>
<feature type="domain" description="ABC transporter" evidence="5">
    <location>
        <begin position="3"/>
        <end position="228"/>
    </location>
</feature>
<dbReference type="InterPro" id="IPR027417">
    <property type="entry name" value="P-loop_NTPase"/>
</dbReference>
<organism evidence="6 7">
    <name type="scientific">Amycolatopsis rifamycinica</name>
    <dbReference type="NCBI Taxonomy" id="287986"/>
    <lineage>
        <taxon>Bacteria</taxon>
        <taxon>Bacillati</taxon>
        <taxon>Actinomycetota</taxon>
        <taxon>Actinomycetes</taxon>
        <taxon>Pseudonocardiales</taxon>
        <taxon>Pseudonocardiaceae</taxon>
        <taxon>Amycolatopsis</taxon>
    </lineage>
</organism>
<dbReference type="InterPro" id="IPR017871">
    <property type="entry name" value="ABC_transporter-like_CS"/>
</dbReference>
<keyword evidence="3" id="KW-0547">Nucleotide-binding</keyword>
<dbReference type="PANTHER" id="PTHR43335">
    <property type="entry name" value="ABC TRANSPORTER, ATP-BINDING PROTEIN"/>
    <property type="match status" value="1"/>
</dbReference>
<dbReference type="PROSITE" id="PS00211">
    <property type="entry name" value="ABC_TRANSPORTER_1"/>
    <property type="match status" value="1"/>
</dbReference>
<evidence type="ECO:0000259" key="5">
    <source>
        <dbReference type="PROSITE" id="PS50893"/>
    </source>
</evidence>
<dbReference type="OrthoDB" id="9804819at2"/>
<dbReference type="InterPro" id="IPR003439">
    <property type="entry name" value="ABC_transporter-like_ATP-bd"/>
</dbReference>
<evidence type="ECO:0000256" key="1">
    <source>
        <dbReference type="ARBA" id="ARBA00005417"/>
    </source>
</evidence>
<dbReference type="GO" id="GO:0016887">
    <property type="term" value="F:ATP hydrolysis activity"/>
    <property type="evidence" value="ECO:0007669"/>
    <property type="project" value="InterPro"/>
</dbReference>
<comment type="similarity">
    <text evidence="1">Belongs to the ABC transporter superfamily.</text>
</comment>
<evidence type="ECO:0000256" key="3">
    <source>
        <dbReference type="ARBA" id="ARBA00022741"/>
    </source>
</evidence>
<dbReference type="PANTHER" id="PTHR43335:SF4">
    <property type="entry name" value="ABC TRANSPORTER, ATP-BINDING PROTEIN"/>
    <property type="match status" value="1"/>
</dbReference>
<reference evidence="6 7" key="1">
    <citation type="submission" date="2014-05" db="EMBL/GenBank/DDBJ databases">
        <title>Draft genome sequence of Amycolatopsis rifamycinica DSM 46095.</title>
        <authorList>
            <person name="Lal R."/>
            <person name="Saxena A."/>
            <person name="Kumari R."/>
            <person name="Mukherjee U."/>
            <person name="Singh P."/>
            <person name="Sangwan N."/>
            <person name="Mahato N.K."/>
        </authorList>
    </citation>
    <scope>NUCLEOTIDE SEQUENCE [LARGE SCALE GENOMIC DNA]</scope>
    <source>
        <strain evidence="6 7">DSM 46095</strain>
    </source>
</reference>
<evidence type="ECO:0000256" key="4">
    <source>
        <dbReference type="ARBA" id="ARBA00022840"/>
    </source>
</evidence>
<dbReference type="AlphaFoldDB" id="A0A066U499"/>
<evidence type="ECO:0000256" key="2">
    <source>
        <dbReference type="ARBA" id="ARBA00022448"/>
    </source>
</evidence>
<proteinExistence type="inferred from homology"/>
<keyword evidence="4 6" id="KW-0067">ATP-binding</keyword>
<dbReference type="InterPro" id="IPR003593">
    <property type="entry name" value="AAA+_ATPase"/>
</dbReference>
<gene>
    <name evidence="6" type="ORF">DV20_27480</name>
</gene>
<keyword evidence="7" id="KW-1185">Reference proteome</keyword>
<dbReference type="STRING" id="287986.DV20_27480"/>
<comment type="caution">
    <text evidence="6">The sequence shown here is derived from an EMBL/GenBank/DDBJ whole genome shotgun (WGS) entry which is preliminary data.</text>
</comment>
<accession>A0A066U499</accession>
<dbReference type="SMART" id="SM00382">
    <property type="entry name" value="AAA"/>
    <property type="match status" value="1"/>
</dbReference>
<protein>
    <submittedName>
        <fullName evidence="6">Multidrug ABC transporter ATP-binding protein</fullName>
    </submittedName>
</protein>
<keyword evidence="2" id="KW-0813">Transport</keyword>
<evidence type="ECO:0000313" key="6">
    <source>
        <dbReference type="EMBL" id="KDN18954.1"/>
    </source>
</evidence>
<dbReference type="Gene3D" id="3.40.50.300">
    <property type="entry name" value="P-loop containing nucleotide triphosphate hydrolases"/>
    <property type="match status" value="1"/>
</dbReference>
<name>A0A066U499_9PSEU</name>
<dbReference type="EMBL" id="JMQI01000058">
    <property type="protein sequence ID" value="KDN18954.1"/>
    <property type="molecule type" value="Genomic_DNA"/>
</dbReference>
<evidence type="ECO:0000313" key="7">
    <source>
        <dbReference type="Proteomes" id="UP000027345"/>
    </source>
</evidence>
<dbReference type="SUPFAM" id="SSF52540">
    <property type="entry name" value="P-loop containing nucleoside triphosphate hydrolases"/>
    <property type="match status" value="1"/>
</dbReference>
<dbReference type="PROSITE" id="PS50893">
    <property type="entry name" value="ABC_TRANSPORTER_2"/>
    <property type="match status" value="1"/>
</dbReference>
<dbReference type="Proteomes" id="UP000027345">
    <property type="component" value="Unassembled WGS sequence"/>
</dbReference>
<sequence length="311" mass="32631">MTIEIRGLTKRYGPDTVVDDLSFTVEPGQVTGFLGPNGAGKSTTMKMIVGLAAPTRGSVTIDGRRYRDLPVPLTEVGALLDAGAVHGGRKAHDHLLALAVSNGLPRRRVGEVLARTGLEGVAGKRAGGFSLGMRQRLGIAAALLGDPRVLIFDEPVNGLDPEGIRWIRDLMRSLAGEGRAVLVSSHLMSEMAQTADHLVVIGRGRLVADTAVSELVRGEGTVLVRTPDPGFARLLATAGAAVRAGAEASLVVSGMTSAEIGKLAAYHGVALAELTPQRVSLEDAFMELTKDSVDFRDADHQDTAEHPEAVA</sequence>
<dbReference type="Pfam" id="PF00005">
    <property type="entry name" value="ABC_tran"/>
    <property type="match status" value="1"/>
</dbReference>
<dbReference type="GO" id="GO:0005524">
    <property type="term" value="F:ATP binding"/>
    <property type="evidence" value="ECO:0007669"/>
    <property type="project" value="UniProtKB-KW"/>
</dbReference>
<dbReference type="eggNOG" id="COG1131">
    <property type="taxonomic scope" value="Bacteria"/>
</dbReference>
<dbReference type="RefSeq" id="WP_051736139.1">
    <property type="nucleotide sequence ID" value="NZ_JMQI01000058.1"/>
</dbReference>